<keyword evidence="2" id="KW-1185">Reference proteome</keyword>
<evidence type="ECO:0000313" key="1">
    <source>
        <dbReference type="EMBL" id="KAJ9117507.1"/>
    </source>
</evidence>
<reference evidence="1" key="1">
    <citation type="submission" date="2023-04" db="EMBL/GenBank/DDBJ databases">
        <title>Draft Genome sequencing of Naganishia species isolated from polar environments using Oxford Nanopore Technology.</title>
        <authorList>
            <person name="Leo P."/>
            <person name="Venkateswaran K."/>
        </authorList>
    </citation>
    <scope>NUCLEOTIDE SEQUENCE</scope>
    <source>
        <strain evidence="1">MNA-CCFEE 5425</strain>
    </source>
</reference>
<comment type="caution">
    <text evidence="1">The sequence shown here is derived from an EMBL/GenBank/DDBJ whole genome shotgun (WGS) entry which is preliminary data.</text>
</comment>
<dbReference type="Proteomes" id="UP001243375">
    <property type="component" value="Unassembled WGS sequence"/>
</dbReference>
<sequence>MSSLADLFEFLHSPNPDARQVALTNLVGHTAKGQAARSIFIPNGSTPTKAQLLADKDGSKTQGLSQAELFKIGMLEDLKLLCRDQAMIAHDALSALINLSDTLIVARHLADETFLAFLISYTCNHTSPLSPLSAMLLSNISAHASITPMIPLMQIPILMMPPLPESYPNASSIPPYYYPLSRSASSTVHPAFRPDMEEQPEKLPTVDAVRALVQAFEDGAGEGVDEGKEGAKRKGGVHFLASVFANISMVPKTRPTLLKPYPAFPKPVDPETFSPDDEPLLTKIVVYTEHKDTIRRGGALGCIKNAAMDRASHPFLLATEHDRVPLPSNPSRRVKGVDVLPWVLSPLMGPEEIDMDAAFPQESEILPETLQFLGPEKVRERDPVLRLMCVEILMLLATSFTGREALRNRGAYTVIKIAHEAETDGNISEHMIRLVGLLKRDEGHESTHDVLEVREFGQEEVTIDGKDAKAEDDEDLDIEVL</sequence>
<name>A0ACC2X2J6_9TREE</name>
<accession>A0ACC2X2J6</accession>
<dbReference type="EMBL" id="JASBWU010000012">
    <property type="protein sequence ID" value="KAJ9117507.1"/>
    <property type="molecule type" value="Genomic_DNA"/>
</dbReference>
<organism evidence="1 2">
    <name type="scientific">Naganishia vaughanmartiniae</name>
    <dbReference type="NCBI Taxonomy" id="1424756"/>
    <lineage>
        <taxon>Eukaryota</taxon>
        <taxon>Fungi</taxon>
        <taxon>Dikarya</taxon>
        <taxon>Basidiomycota</taxon>
        <taxon>Agaricomycotina</taxon>
        <taxon>Tremellomycetes</taxon>
        <taxon>Filobasidiales</taxon>
        <taxon>Filobasidiaceae</taxon>
        <taxon>Naganishia</taxon>
    </lineage>
</organism>
<protein>
    <submittedName>
        <fullName evidence="1">Uncharacterized protein</fullName>
    </submittedName>
</protein>
<evidence type="ECO:0000313" key="2">
    <source>
        <dbReference type="Proteomes" id="UP001243375"/>
    </source>
</evidence>
<proteinExistence type="predicted"/>
<gene>
    <name evidence="1" type="ORF">QFC22_004357</name>
</gene>